<reference evidence="2" key="1">
    <citation type="journal article" date="2019" name="Int. J. Syst. Evol. Microbiol.">
        <title>The Global Catalogue of Microorganisms (GCM) 10K type strain sequencing project: providing services to taxonomists for standard genome sequencing and annotation.</title>
        <authorList>
            <consortium name="The Broad Institute Genomics Platform"/>
            <consortium name="The Broad Institute Genome Sequencing Center for Infectious Disease"/>
            <person name="Wu L."/>
            <person name="Ma J."/>
        </authorList>
    </citation>
    <scope>NUCLEOTIDE SEQUENCE [LARGE SCALE GENOMIC DNA]</scope>
    <source>
        <strain evidence="2">CGMCC 1.7693</strain>
    </source>
</reference>
<dbReference type="RefSeq" id="WP_229720408.1">
    <property type="nucleotide sequence ID" value="NZ_BMLW01000029.1"/>
</dbReference>
<keyword evidence="2" id="KW-1185">Reference proteome</keyword>
<proteinExistence type="predicted"/>
<gene>
    <name evidence="1" type="ORF">GCM10011346_52560</name>
</gene>
<accession>A0ABQ2P3E4</accession>
<organism evidence="1 2">
    <name type="scientific">Oceanobacillus neutriphilus</name>
    <dbReference type="NCBI Taxonomy" id="531815"/>
    <lineage>
        <taxon>Bacteria</taxon>
        <taxon>Bacillati</taxon>
        <taxon>Bacillota</taxon>
        <taxon>Bacilli</taxon>
        <taxon>Bacillales</taxon>
        <taxon>Bacillaceae</taxon>
        <taxon>Oceanobacillus</taxon>
    </lineage>
</organism>
<evidence type="ECO:0000313" key="2">
    <source>
        <dbReference type="Proteomes" id="UP000641206"/>
    </source>
</evidence>
<protein>
    <recommendedName>
        <fullName evidence="3">Phage protein</fullName>
    </recommendedName>
</protein>
<evidence type="ECO:0000313" key="1">
    <source>
        <dbReference type="EMBL" id="GGP17288.1"/>
    </source>
</evidence>
<sequence length="125" mass="14699">MTTKEDRLKAVNTIIQEIANRGRGFFREECKKESFFFFTGTERKRLWFWDKRAGKVNPYQLYNQCSEGGTLWALIKDFKEFILTGKYTNGNNGYGGLYCPHWAYPEEDMQAIREKAKQVGYLKGE</sequence>
<dbReference type="EMBL" id="BMLW01000029">
    <property type="protein sequence ID" value="GGP17288.1"/>
    <property type="molecule type" value="Genomic_DNA"/>
</dbReference>
<dbReference type="Proteomes" id="UP000641206">
    <property type="component" value="Unassembled WGS sequence"/>
</dbReference>
<evidence type="ECO:0008006" key="3">
    <source>
        <dbReference type="Google" id="ProtNLM"/>
    </source>
</evidence>
<name>A0ABQ2P3E4_9BACI</name>
<comment type="caution">
    <text evidence="1">The sequence shown here is derived from an EMBL/GenBank/DDBJ whole genome shotgun (WGS) entry which is preliminary data.</text>
</comment>